<dbReference type="PANTHER" id="PTHR18964">
    <property type="entry name" value="ROK (REPRESSOR, ORF, KINASE) FAMILY"/>
    <property type="match status" value="1"/>
</dbReference>
<dbReference type="eggNOG" id="COG1940">
    <property type="taxonomic scope" value="Bacteria"/>
</dbReference>
<protein>
    <submittedName>
        <fullName evidence="2">Putative sugar kinase</fullName>
    </submittedName>
</protein>
<dbReference type="PANTHER" id="PTHR18964:SF169">
    <property type="entry name" value="N-ACETYLMANNOSAMINE KINASE"/>
    <property type="match status" value="1"/>
</dbReference>
<evidence type="ECO:0000313" key="2">
    <source>
        <dbReference type="EMBL" id="GAB79354.1"/>
    </source>
</evidence>
<dbReference type="STRING" id="100225.SAMN05421595_3104"/>
<sequence length="296" mass="30408">MATPTRRGGDAVVAQTLRLIEQARSTAPRDHRTVAVGIGSEGVIDRSGQVVSAPAHFTGYAGTALTARITAAAHLPVHAATDVHAYALGEAWRGAAAGANTAIFIGVGSGVHGSLLIHGRPWQGARCVAGQIGHTISPQALGLTCTCGKESHVEAVASGPAIRAEYERRGGGHLPTGQGVIFAAERGEPVALETVAFCAAALGTTVGALANVVDCEIAVIGGPVPEAGPCWWAPMEEALRATLIEELTGLPVRRAELGHEAALVGAARLAWDTAERAARQATYSGTSPTPRPREWL</sequence>
<dbReference type="EMBL" id="BAGZ01000024">
    <property type="protein sequence ID" value="GAB79354.1"/>
    <property type="molecule type" value="Genomic_DNA"/>
</dbReference>
<dbReference type="GO" id="GO:0016301">
    <property type="term" value="F:kinase activity"/>
    <property type="evidence" value="ECO:0007669"/>
    <property type="project" value="UniProtKB-KW"/>
</dbReference>
<dbReference type="Gene3D" id="3.30.420.40">
    <property type="match status" value="2"/>
</dbReference>
<organism evidence="2 3">
    <name type="scientific">Austwickia chelonae NBRC 105200</name>
    <dbReference type="NCBI Taxonomy" id="1184607"/>
    <lineage>
        <taxon>Bacteria</taxon>
        <taxon>Bacillati</taxon>
        <taxon>Actinomycetota</taxon>
        <taxon>Actinomycetes</taxon>
        <taxon>Micrococcales</taxon>
        <taxon>Dermatophilaceae</taxon>
        <taxon>Austwickia</taxon>
    </lineage>
</organism>
<dbReference type="Pfam" id="PF00480">
    <property type="entry name" value="ROK"/>
    <property type="match status" value="1"/>
</dbReference>
<accession>K6VRG1</accession>
<dbReference type="SUPFAM" id="SSF53067">
    <property type="entry name" value="Actin-like ATPase domain"/>
    <property type="match status" value="2"/>
</dbReference>
<keyword evidence="2" id="KW-0808">Transferase</keyword>
<comment type="similarity">
    <text evidence="1">Belongs to the ROK (NagC/XylR) family.</text>
</comment>
<comment type="caution">
    <text evidence="2">The sequence shown here is derived from an EMBL/GenBank/DDBJ whole genome shotgun (WGS) entry which is preliminary data.</text>
</comment>
<evidence type="ECO:0000313" key="3">
    <source>
        <dbReference type="Proteomes" id="UP000008495"/>
    </source>
</evidence>
<gene>
    <name evidence="2" type="ORF">AUCHE_24_00070</name>
</gene>
<reference evidence="2 3" key="1">
    <citation type="submission" date="2012-08" db="EMBL/GenBank/DDBJ databases">
        <title>Whole genome shotgun sequence of Austwickia chelonae NBRC 105200.</title>
        <authorList>
            <person name="Yoshida I."/>
            <person name="Hosoyama A."/>
            <person name="Tsuchikane K."/>
            <person name="Katsumata H."/>
            <person name="Ando Y."/>
            <person name="Ohji S."/>
            <person name="Hamada M."/>
            <person name="Tamura T."/>
            <person name="Yamazoe A."/>
            <person name="Yamazaki S."/>
            <person name="Fujita N."/>
        </authorList>
    </citation>
    <scope>NUCLEOTIDE SEQUENCE [LARGE SCALE GENOMIC DNA]</scope>
    <source>
        <strain evidence="2 3">NBRC 105200</strain>
    </source>
</reference>
<dbReference type="InterPro" id="IPR043129">
    <property type="entry name" value="ATPase_NBD"/>
</dbReference>
<dbReference type="AlphaFoldDB" id="K6VRG1"/>
<keyword evidence="3" id="KW-1185">Reference proteome</keyword>
<keyword evidence="2" id="KW-0418">Kinase</keyword>
<dbReference type="InterPro" id="IPR000600">
    <property type="entry name" value="ROK"/>
</dbReference>
<proteinExistence type="inferred from homology"/>
<dbReference type="Proteomes" id="UP000008495">
    <property type="component" value="Unassembled WGS sequence"/>
</dbReference>
<name>K6VRG1_9MICO</name>
<evidence type="ECO:0000256" key="1">
    <source>
        <dbReference type="ARBA" id="ARBA00006479"/>
    </source>
</evidence>